<evidence type="ECO:0000256" key="2">
    <source>
        <dbReference type="SAM" id="Phobius"/>
    </source>
</evidence>
<dbReference type="RefSeq" id="WP_089791341.1">
    <property type="nucleotide sequence ID" value="NZ_FOIU01000001.1"/>
</dbReference>
<reference evidence="4" key="1">
    <citation type="submission" date="2016-10" db="EMBL/GenBank/DDBJ databases">
        <authorList>
            <person name="Varghese N."/>
            <person name="Submissions S."/>
        </authorList>
    </citation>
    <scope>NUCLEOTIDE SEQUENCE [LARGE SCALE GENOMIC DNA]</scope>
    <source>
        <strain evidence="4">DSM 17724</strain>
    </source>
</reference>
<evidence type="ECO:0000256" key="1">
    <source>
        <dbReference type="PROSITE-ProRule" id="PRU00339"/>
    </source>
</evidence>
<name>A0A1I0PW59_9FLAO</name>
<dbReference type="SUPFAM" id="SSF46894">
    <property type="entry name" value="C-terminal effector domain of the bipartite response regulators"/>
    <property type="match status" value="1"/>
</dbReference>
<dbReference type="SUPFAM" id="SSF48452">
    <property type="entry name" value="TPR-like"/>
    <property type="match status" value="1"/>
</dbReference>
<dbReference type="GO" id="GO:0006355">
    <property type="term" value="P:regulation of DNA-templated transcription"/>
    <property type="evidence" value="ECO:0007669"/>
    <property type="project" value="InterPro"/>
</dbReference>
<dbReference type="Proteomes" id="UP000199469">
    <property type="component" value="Unassembled WGS sequence"/>
</dbReference>
<dbReference type="GO" id="GO:0003677">
    <property type="term" value="F:DNA binding"/>
    <property type="evidence" value="ECO:0007669"/>
    <property type="project" value="InterPro"/>
</dbReference>
<feature type="transmembrane region" description="Helical" evidence="2">
    <location>
        <begin position="355"/>
        <end position="374"/>
    </location>
</feature>
<dbReference type="PROSITE" id="PS50005">
    <property type="entry name" value="TPR"/>
    <property type="match status" value="1"/>
</dbReference>
<sequence length="503" mass="58760">MSKNKSFLKFYFIAFFCIYPIKNFAQKSTPEIDRIIKIIEENYITNNVDKDQLLDYTYDLYYLSKKANFPDGKAYSIFEQTRIYFFNGDLENSLKKINEGIALAKSRKDYDMLCRLLLVYQSTLLKLNYLNEAQYILKKCEEYNELNVAKENARINDVYILLAKADVLVDEQGRSDEMATVISLKKKAYSLAQQLSESDKYKGITIIYALESLTFSLAVSGDVFSARNYIVQIDKLLKVYPNKYSLIQSFIIKGAIESNEKKYAQAISYFNRAAEIAANNKNIYELYEIYPMMSASYSEMKDFKNASEYLWKFKHLSDSITQVMKKSENNKLIAEINKNIQKRDEKKLEQVKIDFALVFALFAMILSVFVLIVYKKKQKGSQTYNEFGNGNFLQNTEEKKKPEIDPEIIKELLLLVKNDIDTFYIEFPKIYPDFYQSLQKEYPSLTISDYSFCALVKMNFTVKEISLYTKLSLRSVEGRKYRIMKKMKVSNQNELYIVLSSIS</sequence>
<dbReference type="InterPro" id="IPR019734">
    <property type="entry name" value="TPR_rpt"/>
</dbReference>
<dbReference type="EMBL" id="FOIU01000001">
    <property type="protein sequence ID" value="SEW18705.1"/>
    <property type="molecule type" value="Genomic_DNA"/>
</dbReference>
<evidence type="ECO:0000313" key="4">
    <source>
        <dbReference type="Proteomes" id="UP000199469"/>
    </source>
</evidence>
<feature type="repeat" description="TPR" evidence="1">
    <location>
        <begin position="247"/>
        <end position="280"/>
    </location>
</feature>
<protein>
    <submittedName>
        <fullName evidence="3">Uncharacterized protein</fullName>
    </submittedName>
</protein>
<accession>A0A1I0PW59</accession>
<proteinExistence type="predicted"/>
<keyword evidence="2" id="KW-0812">Transmembrane</keyword>
<dbReference type="Gene3D" id="1.25.40.10">
    <property type="entry name" value="Tetratricopeptide repeat domain"/>
    <property type="match status" value="1"/>
</dbReference>
<dbReference type="InterPro" id="IPR011990">
    <property type="entry name" value="TPR-like_helical_dom_sf"/>
</dbReference>
<keyword evidence="4" id="KW-1185">Reference proteome</keyword>
<dbReference type="InterPro" id="IPR016032">
    <property type="entry name" value="Sig_transdc_resp-reg_C-effctor"/>
</dbReference>
<organism evidence="3 4">
    <name type="scientific">Chryseobacterium wanjuense</name>
    <dbReference type="NCBI Taxonomy" id="356305"/>
    <lineage>
        <taxon>Bacteria</taxon>
        <taxon>Pseudomonadati</taxon>
        <taxon>Bacteroidota</taxon>
        <taxon>Flavobacteriia</taxon>
        <taxon>Flavobacteriales</taxon>
        <taxon>Weeksellaceae</taxon>
        <taxon>Chryseobacterium group</taxon>
        <taxon>Chryseobacterium</taxon>
    </lineage>
</organism>
<dbReference type="STRING" id="356305.SAMN05421841_1474"/>
<dbReference type="AlphaFoldDB" id="A0A1I0PW59"/>
<dbReference type="OrthoDB" id="1274361at2"/>
<keyword evidence="2" id="KW-0472">Membrane</keyword>
<keyword evidence="2" id="KW-1133">Transmembrane helix</keyword>
<gene>
    <name evidence="3" type="ORF">SAMN05421841_1474</name>
</gene>
<keyword evidence="1" id="KW-0802">TPR repeat</keyword>
<evidence type="ECO:0000313" key="3">
    <source>
        <dbReference type="EMBL" id="SEW18705.1"/>
    </source>
</evidence>